<dbReference type="Gene3D" id="3.90.1200.10">
    <property type="match status" value="1"/>
</dbReference>
<dbReference type="SUPFAM" id="SSF56112">
    <property type="entry name" value="Protein kinase-like (PK-like)"/>
    <property type="match status" value="1"/>
</dbReference>
<name>A0A401UKA8_9CLOT</name>
<dbReference type="InterPro" id="IPR002575">
    <property type="entry name" value="Aminoglycoside_PTrfase"/>
</dbReference>
<dbReference type="GO" id="GO:0042601">
    <property type="term" value="C:endospore-forming forespore"/>
    <property type="evidence" value="ECO:0007669"/>
    <property type="project" value="TreeGrafter"/>
</dbReference>
<dbReference type="PANTHER" id="PTHR39179">
    <property type="entry name" value="SPORE COAT PROTEIN I"/>
    <property type="match status" value="1"/>
</dbReference>
<evidence type="ECO:0000313" key="3">
    <source>
        <dbReference type="Proteomes" id="UP000287872"/>
    </source>
</evidence>
<sequence>MGEENINLILAQYDITVTNIRNECNKGKKAVWWIKTPHGDKILKKHSCSAKTLQFILAAVEHLLNNKVKLPRIIKTKQGAKFIKGIDCCYVLSEAISGVTPNEDNPQELRLVVEQLANFHSASKNFVPPNDCKVRIHLGLQGEEFQSQMTKLKGFYDMEQSKSNHSEFGAIILNVFPYFYKRMELAISENKNSGYSKWVETDKNLNSLCHQDFTAGNLILTKSKEIFVLDIDSIAIDLPTRDIRKFLNKVMKRHGSWNLLQTKQILHWYNTVNPLEFWKWQVLKEAITFPHLFVGIMSKYYEEREATWTEDRYVERLKAMIKVEKSIDPILQNFEKIIPS</sequence>
<dbReference type="PANTHER" id="PTHR39179:SF1">
    <property type="entry name" value="SPORE COAT PROTEIN I"/>
    <property type="match status" value="1"/>
</dbReference>
<protein>
    <submittedName>
        <fullName evidence="2">Spore coat protein S</fullName>
    </submittedName>
</protein>
<feature type="domain" description="Aminoglycoside phosphotransferase" evidence="1">
    <location>
        <begin position="31"/>
        <end position="249"/>
    </location>
</feature>
<gene>
    <name evidence="2" type="primary">cotS_3</name>
    <name evidence="2" type="ORF">Ctaglu_16100</name>
</gene>
<dbReference type="InterPro" id="IPR047175">
    <property type="entry name" value="CotS-like"/>
</dbReference>
<dbReference type="RefSeq" id="WP_124999921.1">
    <property type="nucleotide sequence ID" value="NZ_BHYK01000007.1"/>
</dbReference>
<keyword evidence="3" id="KW-1185">Reference proteome</keyword>
<keyword evidence="2" id="KW-0946">Virion</keyword>
<dbReference type="EMBL" id="BHYK01000007">
    <property type="protein sequence ID" value="GCD09987.1"/>
    <property type="molecule type" value="Genomic_DNA"/>
</dbReference>
<dbReference type="InterPro" id="IPR014255">
    <property type="entry name" value="Spore_coat_CotS"/>
</dbReference>
<dbReference type="NCBIfam" id="TIGR02906">
    <property type="entry name" value="spore_CotS"/>
    <property type="match status" value="1"/>
</dbReference>
<dbReference type="Proteomes" id="UP000287872">
    <property type="component" value="Unassembled WGS sequence"/>
</dbReference>
<dbReference type="Gene3D" id="3.30.200.20">
    <property type="entry name" value="Phosphorylase Kinase, domain 1"/>
    <property type="match status" value="1"/>
</dbReference>
<accession>A0A401UKA8</accession>
<dbReference type="InterPro" id="IPR011009">
    <property type="entry name" value="Kinase-like_dom_sf"/>
</dbReference>
<dbReference type="Pfam" id="PF01636">
    <property type="entry name" value="APH"/>
    <property type="match status" value="1"/>
</dbReference>
<evidence type="ECO:0000313" key="2">
    <source>
        <dbReference type="EMBL" id="GCD09987.1"/>
    </source>
</evidence>
<organism evidence="2 3">
    <name type="scientific">Clostridium tagluense</name>
    <dbReference type="NCBI Taxonomy" id="360422"/>
    <lineage>
        <taxon>Bacteria</taxon>
        <taxon>Bacillati</taxon>
        <taxon>Bacillota</taxon>
        <taxon>Clostridia</taxon>
        <taxon>Eubacteriales</taxon>
        <taxon>Clostridiaceae</taxon>
        <taxon>Clostridium</taxon>
    </lineage>
</organism>
<keyword evidence="2" id="KW-0167">Capsid protein</keyword>
<evidence type="ECO:0000259" key="1">
    <source>
        <dbReference type="Pfam" id="PF01636"/>
    </source>
</evidence>
<dbReference type="AlphaFoldDB" id="A0A401UKA8"/>
<dbReference type="OrthoDB" id="9771902at2"/>
<comment type="caution">
    <text evidence="2">The sequence shown here is derived from an EMBL/GenBank/DDBJ whole genome shotgun (WGS) entry which is preliminary data.</text>
</comment>
<reference evidence="2 3" key="1">
    <citation type="submission" date="2018-11" db="EMBL/GenBank/DDBJ databases">
        <title>Genome sequencing and assembly of Clostridium tagluense strain A121.</title>
        <authorList>
            <person name="Murakami T."/>
            <person name="Segawa T."/>
            <person name="Shcherbakova V.A."/>
            <person name="Mori H."/>
            <person name="Yoshimura Y."/>
        </authorList>
    </citation>
    <scope>NUCLEOTIDE SEQUENCE [LARGE SCALE GENOMIC DNA]</scope>
    <source>
        <strain evidence="2 3">A121</strain>
    </source>
</reference>
<proteinExistence type="predicted"/>